<dbReference type="Pfam" id="PF01636">
    <property type="entry name" value="APH"/>
    <property type="match status" value="1"/>
</dbReference>
<proteinExistence type="predicted"/>
<evidence type="ECO:0000259" key="1">
    <source>
        <dbReference type="Pfam" id="PF01636"/>
    </source>
</evidence>
<dbReference type="InterPro" id="IPR051678">
    <property type="entry name" value="AGP_Transferase"/>
</dbReference>
<dbReference type="Gene3D" id="3.90.1200.10">
    <property type="match status" value="1"/>
</dbReference>
<dbReference type="AlphaFoldDB" id="A0A370GWY3"/>
<dbReference type="CDD" id="cd05155">
    <property type="entry name" value="APH_ChoK_like_1"/>
    <property type="match status" value="1"/>
</dbReference>
<reference evidence="2 3" key="1">
    <citation type="submission" date="2018-07" db="EMBL/GenBank/DDBJ databases">
        <title>Genomic Encyclopedia of Type Strains, Phase IV (KMG-IV): sequencing the most valuable type-strain genomes for metagenomic binning, comparative biology and taxonomic classification.</title>
        <authorList>
            <person name="Goeker M."/>
        </authorList>
    </citation>
    <scope>NUCLEOTIDE SEQUENCE [LARGE SCALE GENOMIC DNA]</scope>
    <source>
        <strain evidence="2 3">DSM 16500</strain>
    </source>
</reference>
<evidence type="ECO:0000313" key="3">
    <source>
        <dbReference type="Proteomes" id="UP000254720"/>
    </source>
</evidence>
<dbReference type="SUPFAM" id="SSF56112">
    <property type="entry name" value="Protein kinase-like (PK-like)"/>
    <property type="match status" value="1"/>
</dbReference>
<name>A0A370GWY3_9COXI</name>
<comment type="caution">
    <text evidence="2">The sequence shown here is derived from an EMBL/GenBank/DDBJ whole genome shotgun (WGS) entry which is preliminary data.</text>
</comment>
<dbReference type="OrthoDB" id="3806873at2"/>
<protein>
    <submittedName>
        <fullName evidence="2">Aminoglycoside phosphotransferase (APT) family kinase protein</fullName>
    </submittedName>
</protein>
<dbReference type="Proteomes" id="UP000254720">
    <property type="component" value="Unassembled WGS sequence"/>
</dbReference>
<dbReference type="InterPro" id="IPR011009">
    <property type="entry name" value="Kinase-like_dom_sf"/>
</dbReference>
<dbReference type="RefSeq" id="WP_114833541.1">
    <property type="nucleotide sequence ID" value="NZ_LR699114.1"/>
</dbReference>
<sequence>MATTDKIHIDVTLVRRLIAAQFPQWTHLPVKPVEFGGWDNRTFHLGEHMTVRLPSAAIYSPQVEKEHRWLPKLAPHLPLPIPIPLAMGKPAEGYPWHWSVYQWLAGESASIEHITNLRQFAIALAEFLAALQQIDTAGGPPAGPQNFYRGGRLAIYDAETRQAIAKLGNETDTETMIEVWNAALASTWQGTPVWVHGDVAVGNLLVDKGQLSAVIDFGQLGIGDPACDLAIAWTFFNAESRKAFRAALPLDSATWARGRGWTLWKALCAPLPGTSRREVDKIINEVLADHKRERY</sequence>
<dbReference type="PANTHER" id="PTHR21310">
    <property type="entry name" value="AMINOGLYCOSIDE PHOSPHOTRANSFERASE-RELATED-RELATED"/>
    <property type="match status" value="1"/>
</dbReference>
<gene>
    <name evidence="2" type="ORF">C8D86_10326</name>
</gene>
<dbReference type="Gene3D" id="3.30.200.20">
    <property type="entry name" value="Phosphorylase Kinase, domain 1"/>
    <property type="match status" value="1"/>
</dbReference>
<keyword evidence="3" id="KW-1185">Reference proteome</keyword>
<keyword evidence="2" id="KW-0418">Kinase</keyword>
<dbReference type="EMBL" id="QQAX01000003">
    <property type="protein sequence ID" value="RDI48061.1"/>
    <property type="molecule type" value="Genomic_DNA"/>
</dbReference>
<dbReference type="InterPro" id="IPR002575">
    <property type="entry name" value="Aminoglycoside_PTrfase"/>
</dbReference>
<keyword evidence="2" id="KW-0808">Transferase</keyword>
<accession>A0A370GWY3</accession>
<dbReference type="PANTHER" id="PTHR21310:SF42">
    <property type="entry name" value="BIFUNCTIONAL AAC_APH"/>
    <property type="match status" value="1"/>
</dbReference>
<feature type="domain" description="Aminoglycoside phosphotransferase" evidence="1">
    <location>
        <begin position="36"/>
        <end position="261"/>
    </location>
</feature>
<organism evidence="2 3">
    <name type="scientific">Aquicella lusitana</name>
    <dbReference type="NCBI Taxonomy" id="254246"/>
    <lineage>
        <taxon>Bacteria</taxon>
        <taxon>Pseudomonadati</taxon>
        <taxon>Pseudomonadota</taxon>
        <taxon>Gammaproteobacteria</taxon>
        <taxon>Legionellales</taxon>
        <taxon>Coxiellaceae</taxon>
        <taxon>Aquicella</taxon>
    </lineage>
</organism>
<dbReference type="GO" id="GO:0016301">
    <property type="term" value="F:kinase activity"/>
    <property type="evidence" value="ECO:0007669"/>
    <property type="project" value="UniProtKB-KW"/>
</dbReference>
<evidence type="ECO:0000313" key="2">
    <source>
        <dbReference type="EMBL" id="RDI48061.1"/>
    </source>
</evidence>